<protein>
    <submittedName>
        <fullName evidence="1">Uncharacterized protein</fullName>
    </submittedName>
</protein>
<proteinExistence type="predicted"/>
<keyword evidence="2" id="KW-1185">Reference proteome</keyword>
<evidence type="ECO:0000313" key="2">
    <source>
        <dbReference type="Proteomes" id="UP000479000"/>
    </source>
</evidence>
<dbReference type="AlphaFoldDB" id="A0A6H5FXM3"/>
<dbReference type="EMBL" id="CADCXU010001459">
    <property type="protein sequence ID" value="CAA9993964.1"/>
    <property type="molecule type" value="Genomic_DNA"/>
</dbReference>
<evidence type="ECO:0000313" key="1">
    <source>
        <dbReference type="EMBL" id="CAA9993964.1"/>
    </source>
</evidence>
<name>A0A6H5FXM3_9HEMI</name>
<reference evidence="1 2" key="1">
    <citation type="submission" date="2020-02" db="EMBL/GenBank/DDBJ databases">
        <authorList>
            <person name="Ferguson B K."/>
        </authorList>
    </citation>
    <scope>NUCLEOTIDE SEQUENCE [LARGE SCALE GENOMIC DNA]</scope>
</reference>
<organism evidence="1 2">
    <name type="scientific">Nesidiocoris tenuis</name>
    <dbReference type="NCBI Taxonomy" id="355587"/>
    <lineage>
        <taxon>Eukaryota</taxon>
        <taxon>Metazoa</taxon>
        <taxon>Ecdysozoa</taxon>
        <taxon>Arthropoda</taxon>
        <taxon>Hexapoda</taxon>
        <taxon>Insecta</taxon>
        <taxon>Pterygota</taxon>
        <taxon>Neoptera</taxon>
        <taxon>Paraneoptera</taxon>
        <taxon>Hemiptera</taxon>
        <taxon>Heteroptera</taxon>
        <taxon>Panheteroptera</taxon>
        <taxon>Cimicomorpha</taxon>
        <taxon>Miridae</taxon>
        <taxon>Dicyphina</taxon>
        <taxon>Nesidiocoris</taxon>
    </lineage>
</organism>
<gene>
    <name evidence="1" type="ORF">NTEN_LOCUS799</name>
</gene>
<sequence>GRTLRISGTMTTTKSASVEATPHSLFSTWRTTIYSKDFKSAPEICELSVHLVRMYFISWFSPLFRLVFLKDCTATSLPVINWAIIVLDVLSLSTMMEQPTFTLAPTLTMASSLFTET</sequence>
<feature type="non-terminal residue" evidence="1">
    <location>
        <position position="1"/>
    </location>
</feature>
<accession>A0A6H5FXM3</accession>
<dbReference type="Proteomes" id="UP000479000">
    <property type="component" value="Unassembled WGS sequence"/>
</dbReference>